<comment type="similarity">
    <text evidence="1">Belongs to the SEN15 family.</text>
</comment>
<evidence type="ECO:0000256" key="1">
    <source>
        <dbReference type="ARBA" id="ARBA00006091"/>
    </source>
</evidence>
<dbReference type="EMBL" id="KE346378">
    <property type="protein sequence ID" value="KJE98287.1"/>
    <property type="molecule type" value="Genomic_DNA"/>
</dbReference>
<protein>
    <recommendedName>
        <fullName evidence="3">tRNA-splicing endonuclease subunit Sen15 domain-containing protein</fullName>
    </recommendedName>
</protein>
<name>A0A0D2W1S1_CAPO3</name>
<keyword evidence="2" id="KW-0819">tRNA processing</keyword>
<organism evidence="4 5">
    <name type="scientific">Capsaspora owczarzaki (strain ATCC 30864)</name>
    <dbReference type="NCBI Taxonomy" id="595528"/>
    <lineage>
        <taxon>Eukaryota</taxon>
        <taxon>Filasterea</taxon>
        <taxon>Capsaspora</taxon>
    </lineage>
</organism>
<evidence type="ECO:0000256" key="2">
    <source>
        <dbReference type="ARBA" id="ARBA00022694"/>
    </source>
</evidence>
<dbReference type="Proteomes" id="UP000008743">
    <property type="component" value="Unassembled WGS sequence"/>
</dbReference>
<dbReference type="InterPro" id="IPR036167">
    <property type="entry name" value="tRNA_intron_Endo_cat-like_sf"/>
</dbReference>
<dbReference type="InParanoid" id="A0A0D2W1S1"/>
<dbReference type="InterPro" id="IPR018593">
    <property type="entry name" value="tRNA-endonuc_su_Sen15"/>
</dbReference>
<dbReference type="Gene3D" id="3.40.1350.10">
    <property type="match status" value="1"/>
</dbReference>
<dbReference type="GO" id="GO:0005634">
    <property type="term" value="C:nucleus"/>
    <property type="evidence" value="ECO:0007669"/>
    <property type="project" value="UniProtKB-ARBA"/>
</dbReference>
<dbReference type="GO" id="GO:0006388">
    <property type="term" value="P:tRNA splicing, via endonucleolytic cleavage and ligation"/>
    <property type="evidence" value="ECO:0007669"/>
    <property type="project" value="InterPro"/>
</dbReference>
<accession>A0A0D2W1S1</accession>
<dbReference type="Pfam" id="PF09631">
    <property type="entry name" value="Sen15"/>
    <property type="match status" value="1"/>
</dbReference>
<dbReference type="RefSeq" id="XP_011270910.1">
    <property type="nucleotide sequence ID" value="XM_011272608.1"/>
</dbReference>
<dbReference type="GO" id="GO:0003676">
    <property type="term" value="F:nucleic acid binding"/>
    <property type="evidence" value="ECO:0007669"/>
    <property type="project" value="InterPro"/>
</dbReference>
<evidence type="ECO:0000313" key="5">
    <source>
        <dbReference type="Proteomes" id="UP000008743"/>
    </source>
</evidence>
<proteinExistence type="inferred from homology"/>
<dbReference type="AlphaFoldDB" id="A0A0D2W1S1"/>
<evidence type="ECO:0000313" key="4">
    <source>
        <dbReference type="EMBL" id="KJE98287.1"/>
    </source>
</evidence>
<evidence type="ECO:0000259" key="3">
    <source>
        <dbReference type="Pfam" id="PF09631"/>
    </source>
</evidence>
<keyword evidence="5" id="KW-1185">Reference proteome</keyword>
<sequence length="149" mass="15725">MQFAHASRGASVADRVVDLVMNDLLYIKNWRDVQRYHHSGLDLPYALGRPAADAPLSPVVALHAAAPVSIDYVVQLFRGLGSGGCAAAAGAQSGSTNAPAIVATESAASSSKIYIAFVDADASIAYYVFSAGLETSVTDEHRWMRLDQA</sequence>
<dbReference type="SUPFAM" id="SSF53032">
    <property type="entry name" value="tRNA-intron endonuclease catalytic domain-like"/>
    <property type="match status" value="1"/>
</dbReference>
<gene>
    <name evidence="4" type="ORF">CAOG_009193</name>
</gene>
<feature type="domain" description="tRNA-splicing endonuclease subunit Sen15" evidence="3">
    <location>
        <begin position="19"/>
        <end position="134"/>
    </location>
</feature>
<dbReference type="InterPro" id="IPR011856">
    <property type="entry name" value="tRNA_endonuc-like_dom_sf"/>
</dbReference>
<reference evidence="5" key="1">
    <citation type="submission" date="2011-02" db="EMBL/GenBank/DDBJ databases">
        <title>The Genome Sequence of Capsaspora owczarzaki ATCC 30864.</title>
        <authorList>
            <person name="Russ C."/>
            <person name="Cuomo C."/>
            <person name="Burger G."/>
            <person name="Gray M.W."/>
            <person name="Holland P.W.H."/>
            <person name="King N."/>
            <person name="Lang F.B.F."/>
            <person name="Roger A.J."/>
            <person name="Ruiz-Trillo I."/>
            <person name="Young S.K."/>
            <person name="Zeng Q."/>
            <person name="Gargeya S."/>
            <person name="Alvarado L."/>
            <person name="Berlin A."/>
            <person name="Chapman S.B."/>
            <person name="Chen Z."/>
            <person name="Freedman E."/>
            <person name="Gellesch M."/>
            <person name="Goldberg J."/>
            <person name="Griggs A."/>
            <person name="Gujja S."/>
            <person name="Heilman E."/>
            <person name="Heiman D."/>
            <person name="Howarth C."/>
            <person name="Mehta T."/>
            <person name="Neiman D."/>
            <person name="Pearson M."/>
            <person name="Roberts A."/>
            <person name="Saif S."/>
            <person name="Shea T."/>
            <person name="Shenoy N."/>
            <person name="Sisk P."/>
            <person name="Stolte C."/>
            <person name="Sykes S."/>
            <person name="White J."/>
            <person name="Yandava C."/>
            <person name="Haas B."/>
            <person name="Nusbaum C."/>
            <person name="Birren B."/>
        </authorList>
    </citation>
    <scope>NUCLEOTIDE SEQUENCE</scope>
    <source>
        <strain evidence="5">ATCC 30864</strain>
    </source>
</reference>